<dbReference type="Gene3D" id="3.20.20.450">
    <property type="entry name" value="EAL domain"/>
    <property type="match status" value="1"/>
</dbReference>
<dbReference type="PROSITE" id="PS50883">
    <property type="entry name" value="EAL"/>
    <property type="match status" value="1"/>
</dbReference>
<dbReference type="GO" id="GO:0071111">
    <property type="term" value="F:cyclic-guanylate-specific phosphodiesterase activity"/>
    <property type="evidence" value="ECO:0007669"/>
    <property type="project" value="InterPro"/>
</dbReference>
<dbReference type="Proteomes" id="UP000192721">
    <property type="component" value="Unassembled WGS sequence"/>
</dbReference>
<dbReference type="SMART" id="SM00052">
    <property type="entry name" value="EAL"/>
    <property type="match status" value="1"/>
</dbReference>
<evidence type="ECO:0000313" key="2">
    <source>
        <dbReference type="EMBL" id="OQS37674.1"/>
    </source>
</evidence>
<accession>A0A1W0CSC6</accession>
<dbReference type="PANTHER" id="PTHR33121:SF76">
    <property type="entry name" value="SIGNALING PROTEIN"/>
    <property type="match status" value="1"/>
</dbReference>
<comment type="caution">
    <text evidence="2">The sequence shown here is derived from an EMBL/GenBank/DDBJ whole genome shotgun (WGS) entry which is preliminary data.</text>
</comment>
<organism evidence="2 3">
    <name type="scientific">Chromobacterium haemolyticum</name>
    <dbReference type="NCBI Taxonomy" id="394935"/>
    <lineage>
        <taxon>Bacteria</taxon>
        <taxon>Pseudomonadati</taxon>
        <taxon>Pseudomonadota</taxon>
        <taxon>Betaproteobacteria</taxon>
        <taxon>Neisseriales</taxon>
        <taxon>Chromobacteriaceae</taxon>
        <taxon>Chromobacterium</taxon>
    </lineage>
</organism>
<proteinExistence type="predicted"/>
<dbReference type="RefSeq" id="WP_081555932.1">
    <property type="nucleotide sequence ID" value="NZ_MUKV01000018.1"/>
</dbReference>
<dbReference type="InterPro" id="IPR001633">
    <property type="entry name" value="EAL_dom"/>
</dbReference>
<sequence>MVPPQNPHPERQLYRDADGRYCARLGGYQFSSVFQPLFYRSGGVFGYEALLRVRTQDGQTPPPDAFLSGLPPELALEADQLARLIHIRNFAQSGQSGCLSLNLLAQTAVVDNHGRSHLPLLQGLLDSLELDSAGVIFELPEYEVEHHGQPLINSLRLTAEAGFGLSVDDFGAVAARHGKVKLLCPDLIKIDRSLLLDYMSGERHRLPVLLELGWQIGCRMAVEGIESREQHLAMQELGVELYQGFYLGKPAELPVTCQL</sequence>
<name>A0A1W0CSC6_9NEIS</name>
<dbReference type="CDD" id="cd01948">
    <property type="entry name" value="EAL"/>
    <property type="match status" value="1"/>
</dbReference>
<dbReference type="SUPFAM" id="SSF141868">
    <property type="entry name" value="EAL domain-like"/>
    <property type="match status" value="1"/>
</dbReference>
<dbReference type="InterPro" id="IPR035919">
    <property type="entry name" value="EAL_sf"/>
</dbReference>
<reference evidence="2 3" key="1">
    <citation type="submission" date="2017-02" db="EMBL/GenBank/DDBJ databases">
        <title>Chromobacterium haemolyticum H5244.</title>
        <authorList>
            <person name="Gulvik C.A."/>
        </authorList>
    </citation>
    <scope>NUCLEOTIDE SEQUENCE [LARGE SCALE GENOMIC DNA]</scope>
    <source>
        <strain evidence="2 3">H5244</strain>
    </source>
</reference>
<evidence type="ECO:0000313" key="3">
    <source>
        <dbReference type="Proteomes" id="UP000192721"/>
    </source>
</evidence>
<protein>
    <submittedName>
        <fullName evidence="2">EAL domain-containing protein</fullName>
    </submittedName>
</protein>
<evidence type="ECO:0000259" key="1">
    <source>
        <dbReference type="PROSITE" id="PS50883"/>
    </source>
</evidence>
<dbReference type="AlphaFoldDB" id="A0A1W0CSC6"/>
<dbReference type="EMBL" id="MUKV01000018">
    <property type="protein sequence ID" value="OQS37674.1"/>
    <property type="molecule type" value="Genomic_DNA"/>
</dbReference>
<dbReference type="Pfam" id="PF00563">
    <property type="entry name" value="EAL"/>
    <property type="match status" value="1"/>
</dbReference>
<dbReference type="InterPro" id="IPR050706">
    <property type="entry name" value="Cyclic-di-GMP_PDE-like"/>
</dbReference>
<feature type="domain" description="EAL" evidence="1">
    <location>
        <begin position="14"/>
        <end position="259"/>
    </location>
</feature>
<dbReference type="PANTHER" id="PTHR33121">
    <property type="entry name" value="CYCLIC DI-GMP PHOSPHODIESTERASE PDEF"/>
    <property type="match status" value="1"/>
</dbReference>
<gene>
    <name evidence="2" type="ORF">B0T45_14230</name>
</gene>